<keyword evidence="3 7" id="KW-0479">Metal-binding</keyword>
<dbReference type="EMBL" id="OU899037">
    <property type="protein sequence ID" value="CAH1738557.1"/>
    <property type="molecule type" value="Genomic_DNA"/>
</dbReference>
<dbReference type="InterPro" id="IPR003607">
    <property type="entry name" value="HD/PDEase_dom"/>
</dbReference>
<comment type="similarity">
    <text evidence="1 8">Belongs to the cyclic nucleotide phosphodiesterase family.</text>
</comment>
<feature type="binding site" evidence="7">
    <location>
        <position position="971"/>
    </location>
    <ligand>
        <name>Zn(2+)</name>
        <dbReference type="ChEBI" id="CHEBI:29105"/>
        <label>1</label>
    </ligand>
</feature>
<feature type="domain" description="PDEase" evidence="10">
    <location>
        <begin position="854"/>
        <end position="1177"/>
    </location>
</feature>
<name>A0A9P0JGX9_APHGO</name>
<accession>A0A9P0JGX9</accession>
<dbReference type="Pfam" id="PF00233">
    <property type="entry name" value="PDEase_I"/>
    <property type="match status" value="1"/>
</dbReference>
<feature type="binding site" evidence="6">
    <location>
        <position position="1081"/>
    </location>
    <ligand>
        <name>AMP</name>
        <dbReference type="ChEBI" id="CHEBI:456215"/>
    </ligand>
</feature>
<dbReference type="AlphaFoldDB" id="A0A9P0JGX9"/>
<keyword evidence="4 8" id="KW-0378">Hydrolase</keyword>
<dbReference type="SUPFAM" id="SSF109604">
    <property type="entry name" value="HD-domain/PDEase-like"/>
    <property type="match status" value="1"/>
</dbReference>
<dbReference type="Pfam" id="PF01590">
    <property type="entry name" value="GAF"/>
    <property type="match status" value="2"/>
</dbReference>
<evidence type="ECO:0000256" key="9">
    <source>
        <dbReference type="SAM" id="MobiDB-lite"/>
    </source>
</evidence>
<dbReference type="SUPFAM" id="SSF55781">
    <property type="entry name" value="GAF domain-like"/>
    <property type="match status" value="2"/>
</dbReference>
<evidence type="ECO:0000256" key="1">
    <source>
        <dbReference type="ARBA" id="ARBA00007648"/>
    </source>
</evidence>
<dbReference type="GO" id="GO:0007165">
    <property type="term" value="P:signal transduction"/>
    <property type="evidence" value="ECO:0007669"/>
    <property type="project" value="InterPro"/>
</dbReference>
<evidence type="ECO:0000256" key="8">
    <source>
        <dbReference type="RuleBase" id="RU363067"/>
    </source>
</evidence>
<feature type="region of interest" description="Disordered" evidence="9">
    <location>
        <begin position="205"/>
        <end position="224"/>
    </location>
</feature>
<proteinExistence type="inferred from homology"/>
<keyword evidence="12" id="KW-1185">Reference proteome</keyword>
<reference evidence="11" key="1">
    <citation type="submission" date="2022-02" db="EMBL/GenBank/DDBJ databases">
        <authorList>
            <person name="King R."/>
        </authorList>
    </citation>
    <scope>NUCLEOTIDE SEQUENCE</scope>
</reference>
<dbReference type="SMART" id="SM00065">
    <property type="entry name" value="GAF"/>
    <property type="match status" value="2"/>
</dbReference>
<dbReference type="Gene3D" id="3.30.450.40">
    <property type="match status" value="3"/>
</dbReference>
<dbReference type="Gene3D" id="1.10.1300.10">
    <property type="entry name" value="3'5'-cyclic nucleotide phosphodiesterase, catalytic domain"/>
    <property type="match status" value="1"/>
</dbReference>
<feature type="binding site" evidence="7">
    <location>
        <position position="934"/>
    </location>
    <ligand>
        <name>Zn(2+)</name>
        <dbReference type="ChEBI" id="CHEBI:29105"/>
        <label>1</label>
    </ligand>
</feature>
<dbReference type="InterPro" id="IPR023088">
    <property type="entry name" value="PDEase"/>
</dbReference>
<feature type="compositionally biased region" description="Gly residues" evidence="9">
    <location>
        <begin position="176"/>
        <end position="190"/>
    </location>
</feature>
<feature type="binding site" evidence="7">
    <location>
        <position position="970"/>
    </location>
    <ligand>
        <name>Zn(2+)</name>
        <dbReference type="ChEBI" id="CHEBI:29105"/>
        <label>1</label>
    </ligand>
</feature>
<dbReference type="InterPro" id="IPR029016">
    <property type="entry name" value="GAF-like_dom_sf"/>
</dbReference>
<evidence type="ECO:0000256" key="7">
    <source>
        <dbReference type="PIRSR" id="PIRSR623088-3"/>
    </source>
</evidence>
<dbReference type="InterPro" id="IPR036971">
    <property type="entry name" value="PDEase_catalytic_dom_sf"/>
</dbReference>
<dbReference type="FunFam" id="3.30.450.40:FF:000032">
    <property type="entry name" value="Phosphodiesterase"/>
    <property type="match status" value="1"/>
</dbReference>
<evidence type="ECO:0000256" key="5">
    <source>
        <dbReference type="PIRSR" id="PIRSR623088-1"/>
    </source>
</evidence>
<reference evidence="11" key="2">
    <citation type="submission" date="2022-10" db="EMBL/GenBank/DDBJ databases">
        <authorList>
            <consortium name="ENA_rothamsted_submissions"/>
            <consortium name="culmorum"/>
            <person name="King R."/>
        </authorList>
    </citation>
    <scope>NUCLEOTIDE SEQUENCE</scope>
</reference>
<dbReference type="InterPro" id="IPR002073">
    <property type="entry name" value="PDEase_catalytic_dom"/>
</dbReference>
<evidence type="ECO:0000256" key="4">
    <source>
        <dbReference type="ARBA" id="ARBA00022801"/>
    </source>
</evidence>
<dbReference type="InterPro" id="IPR003018">
    <property type="entry name" value="GAF"/>
</dbReference>
<feature type="compositionally biased region" description="Low complexity" evidence="9">
    <location>
        <begin position="465"/>
        <end position="477"/>
    </location>
</feature>
<comment type="cofactor">
    <cofactor evidence="8">
        <name>a divalent metal cation</name>
        <dbReference type="ChEBI" id="CHEBI:60240"/>
    </cofactor>
    <text evidence="8">Binds 2 divalent metal cations per subunit. Site 1 may preferentially bind zinc ions, while site 2 has a preference for magnesium and/or manganese ions.</text>
</comment>
<feature type="binding site" evidence="6">
    <location>
        <position position="971"/>
    </location>
    <ligand>
        <name>AMP</name>
        <dbReference type="ChEBI" id="CHEBI:456215"/>
    </ligand>
</feature>
<feature type="compositionally biased region" description="Low complexity" evidence="9">
    <location>
        <begin position="369"/>
        <end position="393"/>
    </location>
</feature>
<feature type="binding site" evidence="7">
    <location>
        <position position="1081"/>
    </location>
    <ligand>
        <name>Zn(2+)</name>
        <dbReference type="ChEBI" id="CHEBI:29105"/>
        <label>1</label>
    </ligand>
</feature>
<dbReference type="GO" id="GO:0004114">
    <property type="term" value="F:3',5'-cyclic-nucleotide phosphodiesterase activity"/>
    <property type="evidence" value="ECO:0007669"/>
    <property type="project" value="InterPro"/>
</dbReference>
<dbReference type="EC" id="3.1.4.-" evidence="8"/>
<dbReference type="PANTHER" id="PTHR11347">
    <property type="entry name" value="CYCLIC NUCLEOTIDE PHOSPHODIESTERASE"/>
    <property type="match status" value="1"/>
</dbReference>
<dbReference type="InterPro" id="IPR023174">
    <property type="entry name" value="PDEase_CS"/>
</dbReference>
<dbReference type="FunFam" id="1.10.1300.10:FF:000003">
    <property type="entry name" value="Phosphodiesterase"/>
    <property type="match status" value="1"/>
</dbReference>
<feature type="binding site" evidence="6">
    <location>
        <position position="1134"/>
    </location>
    <ligand>
        <name>AMP</name>
        <dbReference type="ChEBI" id="CHEBI:456215"/>
    </ligand>
</feature>
<sequence>MAGIQQVRTGADDGVRWTQTASSTTAAAVAVATPGTTKSKTHPPPLRTNIGFFGDTFPSTIVEPLSGRSRSLPSPPIQWMSSRRKHGLPRGNAGEDLRMTAEPCGGGELIRITTLSSPGPQSPSSRSQHYDPEYAKIEAWLDEHRDFAYDYFLRKATRNIVDAWLVSHASASSCGATGGSGCGSGGGSSGGNSTMTPTGIERQQSIGTSACSGGGSGNSGTTTPVRKISAHEFERGGLKPMVTTVDGTPTFLASYEHPDETTTAPVARRRSRHELRQLDEKQLIFELVKDICNELDVRSLCHKILQNVSTLLNADRGSLFLVQGGGLSACQHDHHHRPSKRVCSPRRPHASITVGCLSKDDHSAACTTATTTSTTSTTSSTVSVTAASTAPAADEFPRPAVQHSLQQQNHTHHSTHHPHHHHHHHHNNNNNNNNCNHRNLQRSLSSSSSSSSAACNERVPTAVTSSPASQPVALQPAAPQPAVPVEEAAVGGLTVGSPIGSTNVGSLHAPLMNAPHHFQGCQSKCLVSKLFDVCSRSTLQEMEKKKEIHIPWGTGIVGYVAESGEPVNIPDAYKDTRFNHDIDARTGYKTHSLLCMPIKDFNGEVMGVAQVINKKNAPCFTQNDEKVFADYLQFCGIGLRNAQLYEKSQLEVKRNQVLLDLARMIFEEQSTIEHMVFRILTHTQSLIQCQRVQVLLLHEASKASFSRVFDLEANDLEGKDNERTSPFESRFPVNIGITGYVATTGETVNIANAYEDSRFDQSVDEDTGFKHSTVLCMPIKNSSGQIIGVIQLVNKFDDLLFTKNDENFVEAFAIFCGMGIHNTHILIRRFEKAIIANAKQNVTLDVLSYHASASLEDAQKLRALQVPSAVTYNLYDFSFDDIYMSDDDTLLASIRMFMDMDLVEPFHIDYQVLCRWLLSVKKNYRSVTYHNWRHAFNVAQMMFSIITATRWWQVFGDLECLALIIACLCHDLDHRGTNNSFQIKVSSPLAQLYSTSTMEHHHFDQCLMILNSQGNQILGNLSPNEYSRVIKVLEDAILATDLAVYFRKRGKFLELVRTGMYDWTREEDRELFRAMLMTVCDLAAITKPWEIEKRVAELVTNEFFEQGDIERRKFNITPIDIMNREKEDQLPMMQVGFIDSICLPIYQAIADLSEKLEPLIEGVRQNKTHWLEESQQTYHPQSHS</sequence>
<dbReference type="PROSITE" id="PS00126">
    <property type="entry name" value="PDEASE_I_1"/>
    <property type="match status" value="1"/>
</dbReference>
<evidence type="ECO:0000256" key="2">
    <source>
        <dbReference type="ARBA" id="ARBA00022535"/>
    </source>
</evidence>
<dbReference type="PRINTS" id="PR00387">
    <property type="entry name" value="PDIESTERASE1"/>
</dbReference>
<feature type="region of interest" description="Disordered" evidence="9">
    <location>
        <begin position="369"/>
        <end position="479"/>
    </location>
</feature>
<keyword evidence="2" id="KW-0140">cGMP</keyword>
<dbReference type="PROSITE" id="PS51845">
    <property type="entry name" value="PDEASE_I_2"/>
    <property type="match status" value="1"/>
</dbReference>
<feature type="compositionally biased region" description="Basic residues" evidence="9">
    <location>
        <begin position="410"/>
        <end position="427"/>
    </location>
</feature>
<dbReference type="CDD" id="cd00077">
    <property type="entry name" value="HDc"/>
    <property type="match status" value="1"/>
</dbReference>
<evidence type="ECO:0000259" key="10">
    <source>
        <dbReference type="PROSITE" id="PS51845"/>
    </source>
</evidence>
<feature type="region of interest" description="Disordered" evidence="9">
    <location>
        <begin position="64"/>
        <end position="97"/>
    </location>
</feature>
<feature type="region of interest" description="Disordered" evidence="9">
    <location>
        <begin position="175"/>
        <end position="199"/>
    </location>
</feature>
<protein>
    <recommendedName>
        <fullName evidence="8">Phosphodiesterase</fullName>
        <ecNumber evidence="8">3.1.4.-</ecNumber>
    </recommendedName>
</protein>
<evidence type="ECO:0000256" key="3">
    <source>
        <dbReference type="ARBA" id="ARBA00022723"/>
    </source>
</evidence>
<feature type="binding site" evidence="7">
    <location>
        <position position="971"/>
    </location>
    <ligand>
        <name>Zn(2+)</name>
        <dbReference type="ChEBI" id="CHEBI:29105"/>
        <label>2</label>
    </ligand>
</feature>
<dbReference type="GO" id="GO:0046872">
    <property type="term" value="F:metal ion binding"/>
    <property type="evidence" value="ECO:0007669"/>
    <property type="project" value="UniProtKB-KW"/>
</dbReference>
<dbReference type="SMART" id="SM00471">
    <property type="entry name" value="HDc"/>
    <property type="match status" value="1"/>
</dbReference>
<evidence type="ECO:0000313" key="12">
    <source>
        <dbReference type="Proteomes" id="UP001154329"/>
    </source>
</evidence>
<feature type="active site" description="Proton donor" evidence="5">
    <location>
        <position position="930"/>
    </location>
</feature>
<organism evidence="11 12">
    <name type="scientific">Aphis gossypii</name>
    <name type="common">Cotton aphid</name>
    <dbReference type="NCBI Taxonomy" id="80765"/>
    <lineage>
        <taxon>Eukaryota</taxon>
        <taxon>Metazoa</taxon>
        <taxon>Ecdysozoa</taxon>
        <taxon>Arthropoda</taxon>
        <taxon>Hexapoda</taxon>
        <taxon>Insecta</taxon>
        <taxon>Pterygota</taxon>
        <taxon>Neoptera</taxon>
        <taxon>Paraneoptera</taxon>
        <taxon>Hemiptera</taxon>
        <taxon>Sternorrhyncha</taxon>
        <taxon>Aphidomorpha</taxon>
        <taxon>Aphidoidea</taxon>
        <taxon>Aphididae</taxon>
        <taxon>Aphidini</taxon>
        <taxon>Aphis</taxon>
        <taxon>Aphis</taxon>
    </lineage>
</organism>
<evidence type="ECO:0000313" key="11">
    <source>
        <dbReference type="EMBL" id="CAH1738557.1"/>
    </source>
</evidence>
<feature type="region of interest" description="Disordered" evidence="9">
    <location>
        <begin position="32"/>
        <end position="52"/>
    </location>
</feature>
<feature type="compositionally biased region" description="Low complexity" evidence="9">
    <location>
        <begin position="428"/>
        <end position="452"/>
    </location>
</feature>
<dbReference type="Proteomes" id="UP001154329">
    <property type="component" value="Chromosome 4"/>
</dbReference>
<gene>
    <name evidence="11" type="ORF">APHIGO_LOCUS11873</name>
</gene>
<feature type="binding site" evidence="6">
    <location>
        <begin position="930"/>
        <end position="934"/>
    </location>
    <ligand>
        <name>AMP</name>
        <dbReference type="ChEBI" id="CHEBI:456215"/>
    </ligand>
</feature>
<evidence type="ECO:0000256" key="6">
    <source>
        <dbReference type="PIRSR" id="PIRSR623088-2"/>
    </source>
</evidence>